<evidence type="ECO:0000313" key="1">
    <source>
        <dbReference type="EMBL" id="MBB5887632.1"/>
    </source>
</evidence>
<dbReference type="AlphaFoldDB" id="A0A841C7R1"/>
<sequence length="48" mass="5608">MNKDGYVAGIQKMLESYPEFVKDFYISKISNNYTYATCTIICLNIKKF</sequence>
<protein>
    <submittedName>
        <fullName evidence="1">Uncharacterized protein</fullName>
    </submittedName>
</protein>
<dbReference type="EMBL" id="JACHHV010000005">
    <property type="protein sequence ID" value="MBB5887632.1"/>
    <property type="molecule type" value="Genomic_DNA"/>
</dbReference>
<accession>A0A841C7R1</accession>
<proteinExistence type="predicted"/>
<comment type="caution">
    <text evidence="1">The sequence shown here is derived from an EMBL/GenBank/DDBJ whole genome shotgun (WGS) entry which is preliminary data.</text>
</comment>
<organism evidence="1 2">
    <name type="scientific">Lactovum miscens</name>
    <dbReference type="NCBI Taxonomy" id="190387"/>
    <lineage>
        <taxon>Bacteria</taxon>
        <taxon>Bacillati</taxon>
        <taxon>Bacillota</taxon>
        <taxon>Bacilli</taxon>
        <taxon>Lactobacillales</taxon>
        <taxon>Streptococcaceae</taxon>
        <taxon>Lactovum</taxon>
    </lineage>
</organism>
<dbReference type="Proteomes" id="UP000562464">
    <property type="component" value="Unassembled WGS sequence"/>
</dbReference>
<keyword evidence="2" id="KW-1185">Reference proteome</keyword>
<gene>
    <name evidence="1" type="ORF">HNQ37_000504</name>
</gene>
<dbReference type="RefSeq" id="WP_183538996.1">
    <property type="nucleotide sequence ID" value="NZ_JACHHV010000005.1"/>
</dbReference>
<reference evidence="1 2" key="1">
    <citation type="submission" date="2020-08" db="EMBL/GenBank/DDBJ databases">
        <title>Genomic Encyclopedia of Type Strains, Phase IV (KMG-IV): sequencing the most valuable type-strain genomes for metagenomic binning, comparative biology and taxonomic classification.</title>
        <authorList>
            <person name="Goeker M."/>
        </authorList>
    </citation>
    <scope>NUCLEOTIDE SEQUENCE [LARGE SCALE GENOMIC DNA]</scope>
    <source>
        <strain evidence="1 2">DSM 14925</strain>
    </source>
</reference>
<evidence type="ECO:0000313" key="2">
    <source>
        <dbReference type="Proteomes" id="UP000562464"/>
    </source>
</evidence>
<name>A0A841C7R1_9LACT</name>